<feature type="transmembrane region" description="Helical" evidence="1">
    <location>
        <begin position="97"/>
        <end position="123"/>
    </location>
</feature>
<feature type="transmembrane region" description="Helical" evidence="1">
    <location>
        <begin position="54"/>
        <end position="77"/>
    </location>
</feature>
<protein>
    <submittedName>
        <fullName evidence="2">Uncharacterized protein</fullName>
    </submittedName>
</protein>
<comment type="caution">
    <text evidence="2">The sequence shown here is derived from an EMBL/GenBank/DDBJ whole genome shotgun (WGS) entry which is preliminary data.</text>
</comment>
<keyword evidence="1" id="KW-0472">Membrane</keyword>
<evidence type="ECO:0000313" key="3">
    <source>
        <dbReference type="Proteomes" id="UP000177478"/>
    </source>
</evidence>
<accession>A0A1F8G3E9</accession>
<organism evidence="2 3">
    <name type="scientific">Candidatus Yanofskybacteria bacterium RIFCSPHIGHO2_12_FULL_45_19b</name>
    <dbReference type="NCBI Taxonomy" id="1802689"/>
    <lineage>
        <taxon>Bacteria</taxon>
        <taxon>Candidatus Yanofskyibacteriota</taxon>
    </lineage>
</organism>
<keyword evidence="1" id="KW-1133">Transmembrane helix</keyword>
<keyword evidence="1" id="KW-0812">Transmembrane</keyword>
<sequence length="131" mass="15241">MKHSYQEQADIKLDQYISRHVQYSRPVSMSIRPPHDFTERVITQARQLEQRRSWLIRIGVGFWAVGPITLRELWMLMRADYFSLSSFPMGDWLVRSYGAVLSPLAMYLLIASGVGTAASYYLVRNKRMHTA</sequence>
<dbReference type="EMBL" id="MGKD01000011">
    <property type="protein sequence ID" value="OGN19855.1"/>
    <property type="molecule type" value="Genomic_DNA"/>
</dbReference>
<evidence type="ECO:0000256" key="1">
    <source>
        <dbReference type="SAM" id="Phobius"/>
    </source>
</evidence>
<reference evidence="2 3" key="1">
    <citation type="journal article" date="2016" name="Nat. Commun.">
        <title>Thousands of microbial genomes shed light on interconnected biogeochemical processes in an aquifer system.</title>
        <authorList>
            <person name="Anantharaman K."/>
            <person name="Brown C.T."/>
            <person name="Hug L.A."/>
            <person name="Sharon I."/>
            <person name="Castelle C.J."/>
            <person name="Probst A.J."/>
            <person name="Thomas B.C."/>
            <person name="Singh A."/>
            <person name="Wilkins M.J."/>
            <person name="Karaoz U."/>
            <person name="Brodie E.L."/>
            <person name="Williams K.H."/>
            <person name="Hubbard S.S."/>
            <person name="Banfield J.F."/>
        </authorList>
    </citation>
    <scope>NUCLEOTIDE SEQUENCE [LARGE SCALE GENOMIC DNA]</scope>
</reference>
<dbReference type="Proteomes" id="UP000177478">
    <property type="component" value="Unassembled WGS sequence"/>
</dbReference>
<gene>
    <name evidence="2" type="ORF">A3F25_02470</name>
</gene>
<dbReference type="AlphaFoldDB" id="A0A1F8G3E9"/>
<name>A0A1F8G3E9_9BACT</name>
<proteinExistence type="predicted"/>
<evidence type="ECO:0000313" key="2">
    <source>
        <dbReference type="EMBL" id="OGN19855.1"/>
    </source>
</evidence>